<keyword evidence="3" id="KW-1185">Reference proteome</keyword>
<dbReference type="AlphaFoldDB" id="A0A3S9A425"/>
<evidence type="ECO:0000313" key="3">
    <source>
        <dbReference type="Proteomes" id="UP000272528"/>
    </source>
</evidence>
<protein>
    <submittedName>
        <fullName evidence="2">Sporulation protein YqfD</fullName>
    </submittedName>
</protein>
<name>A0A3S9A425_9BACL</name>
<gene>
    <name evidence="2" type="primary">yqfD</name>
    <name evidence="2" type="ORF">EJC50_13020</name>
</gene>
<dbReference type="OrthoDB" id="1640349at2"/>
<accession>A0A3S9A425</accession>
<dbReference type="KEGG" id="palb:EJC50_13020"/>
<dbReference type="NCBIfam" id="TIGR02876">
    <property type="entry name" value="spore_yqfD"/>
    <property type="match status" value="1"/>
</dbReference>
<reference evidence="3" key="1">
    <citation type="submission" date="2018-12" db="EMBL/GenBank/DDBJ databases">
        <title>Genome sequence of Peanibacillus sp.</title>
        <authorList>
            <person name="Subramani G."/>
            <person name="Srinivasan S."/>
            <person name="Kim M.K."/>
        </authorList>
    </citation>
    <scope>NUCLEOTIDE SEQUENCE [LARGE SCALE GENOMIC DNA]</scope>
    <source>
        <strain evidence="3">18JY67-1</strain>
    </source>
</reference>
<feature type="transmembrane region" description="Helical" evidence="1">
    <location>
        <begin position="92"/>
        <end position="115"/>
    </location>
</feature>
<keyword evidence="1" id="KW-0812">Transmembrane</keyword>
<evidence type="ECO:0000313" key="2">
    <source>
        <dbReference type="EMBL" id="AZN40475.1"/>
    </source>
</evidence>
<sequence>MSATNVTWMQWLRGYITVRVRGEGSERLVNTALSKGLSLWSIRRTSKGELDCYLLVTDFFRLRPILKETGCRVHVTSRQGLPFWVRRAQKRVFFAAGLILFFIGMYLLSSLIWSIDVKGNDRLSEEQILQVAKQEGLYPFQWSFRLDDVTVLSKKMAQKLPGAAWVGVQKHGTRITIQVVESSVPDKKPPLDPRHLVASTDAVVTKVLAETGRPVVKRNMRVKQGDVLISGMLGDETHGKAVVAKGVVRGIVWHEYDIVSPLTRQTKVYTGEKKVVWYAVVAGRAMKVSGYGGSPFAMYESVKQEEQAAWRTMKMPFGRMKETILEVKLQSQTVSVEEAKAEGIEQAKADVLAKVGPEAQVLGENILHEKTDNGKVYMKVLFEVDQSIVKERPIVQMQGD</sequence>
<dbReference type="RefSeq" id="WP_126015703.1">
    <property type="nucleotide sequence ID" value="NZ_CP034437.1"/>
</dbReference>
<dbReference type="EMBL" id="CP034437">
    <property type="protein sequence ID" value="AZN40475.1"/>
    <property type="molecule type" value="Genomic_DNA"/>
</dbReference>
<keyword evidence="1" id="KW-0472">Membrane</keyword>
<evidence type="ECO:0000256" key="1">
    <source>
        <dbReference type="SAM" id="Phobius"/>
    </source>
</evidence>
<dbReference type="PIRSF" id="PIRSF029895">
    <property type="entry name" value="SpoIV"/>
    <property type="match status" value="1"/>
</dbReference>
<keyword evidence="1" id="KW-1133">Transmembrane helix</keyword>
<proteinExistence type="predicted"/>
<organism evidence="2 3">
    <name type="scientific">Paenibacillus albus</name>
    <dbReference type="NCBI Taxonomy" id="2495582"/>
    <lineage>
        <taxon>Bacteria</taxon>
        <taxon>Bacillati</taxon>
        <taxon>Bacillota</taxon>
        <taxon>Bacilli</taxon>
        <taxon>Bacillales</taxon>
        <taxon>Paenibacillaceae</taxon>
        <taxon>Paenibacillus</taxon>
    </lineage>
</organism>
<dbReference type="InterPro" id="IPR010690">
    <property type="entry name" value="YqfD"/>
</dbReference>
<dbReference type="Pfam" id="PF06898">
    <property type="entry name" value="YqfD"/>
    <property type="match status" value="1"/>
</dbReference>
<dbReference type="Proteomes" id="UP000272528">
    <property type="component" value="Chromosome"/>
</dbReference>